<evidence type="ECO:0000313" key="3">
    <source>
        <dbReference type="Proteomes" id="UP000696485"/>
    </source>
</evidence>
<name>A0A9P5SUC8_9FUNG</name>
<sequence length="163" mass="18210">MTLSPLLAYVQVTIFPRAASMEQPKEEVHQVGARAPDGLHLRLLPVSIMEEFSSVGNNNATSLEEQRVYVQQLTVGVGKFHILVLVGKSFSDPSFHEREKDLVKREVHKSYGVPTKAKDRANNAIDHDAIVIIRPDSHIGYRVEGLGKSSWADVDKYFRTTLA</sequence>
<dbReference type="EMBL" id="JAAAUY010000061">
    <property type="protein sequence ID" value="KAF9336413.1"/>
    <property type="molecule type" value="Genomic_DNA"/>
</dbReference>
<accession>A0A9P5SUC8</accession>
<comment type="caution">
    <text evidence="2">The sequence shown here is derived from an EMBL/GenBank/DDBJ whole genome shotgun (WGS) entry which is preliminary data.</text>
</comment>
<dbReference type="Gene3D" id="3.40.30.20">
    <property type="match status" value="1"/>
</dbReference>
<gene>
    <name evidence="2" type="ORF">BG006_008820</name>
</gene>
<keyword evidence="3" id="KW-1185">Reference proteome</keyword>
<dbReference type="GO" id="GO:0016491">
    <property type="term" value="F:oxidoreductase activity"/>
    <property type="evidence" value="ECO:0007669"/>
    <property type="project" value="UniProtKB-KW"/>
</dbReference>
<keyword evidence="1" id="KW-0560">Oxidoreductase</keyword>
<organism evidence="2 3">
    <name type="scientific">Podila minutissima</name>
    <dbReference type="NCBI Taxonomy" id="64525"/>
    <lineage>
        <taxon>Eukaryota</taxon>
        <taxon>Fungi</taxon>
        <taxon>Fungi incertae sedis</taxon>
        <taxon>Mucoromycota</taxon>
        <taxon>Mortierellomycotina</taxon>
        <taxon>Mortierellomycetes</taxon>
        <taxon>Mortierellales</taxon>
        <taxon>Mortierellaceae</taxon>
        <taxon>Podila</taxon>
    </lineage>
</organism>
<evidence type="ECO:0000313" key="2">
    <source>
        <dbReference type="EMBL" id="KAF9336413.1"/>
    </source>
</evidence>
<reference evidence="2" key="1">
    <citation type="journal article" date="2020" name="Fungal Divers.">
        <title>Resolving the Mortierellaceae phylogeny through synthesis of multi-gene phylogenetics and phylogenomics.</title>
        <authorList>
            <person name="Vandepol N."/>
            <person name="Liber J."/>
            <person name="Desiro A."/>
            <person name="Na H."/>
            <person name="Kennedy M."/>
            <person name="Barry K."/>
            <person name="Grigoriev I.V."/>
            <person name="Miller A.N."/>
            <person name="O'Donnell K."/>
            <person name="Stajich J.E."/>
            <person name="Bonito G."/>
        </authorList>
    </citation>
    <scope>NUCLEOTIDE SEQUENCE</scope>
    <source>
        <strain evidence="2">NVP1</strain>
    </source>
</reference>
<dbReference type="Proteomes" id="UP000696485">
    <property type="component" value="Unassembled WGS sequence"/>
</dbReference>
<dbReference type="InterPro" id="IPR038220">
    <property type="entry name" value="PHOX_C_sf"/>
</dbReference>
<evidence type="ECO:0000256" key="1">
    <source>
        <dbReference type="ARBA" id="ARBA00023002"/>
    </source>
</evidence>
<protein>
    <submittedName>
        <fullName evidence="2">Uncharacterized protein</fullName>
    </submittedName>
</protein>
<dbReference type="AlphaFoldDB" id="A0A9P5SUC8"/>
<proteinExistence type="predicted"/>